<comment type="function">
    <text evidence="1 9">The alpha subunit is responsible for the aldol cleavage of indoleglycerol phosphate to indole and glyceraldehyde 3-phosphate.</text>
</comment>
<keyword evidence="5 9" id="KW-0822">Tryptophan biosynthesis</keyword>
<comment type="similarity">
    <text evidence="9 10">Belongs to the TrpA family.</text>
</comment>
<dbReference type="Pfam" id="PF00290">
    <property type="entry name" value="Trp_syntA"/>
    <property type="match status" value="1"/>
</dbReference>
<comment type="caution">
    <text evidence="11">The sequence shown here is derived from an EMBL/GenBank/DDBJ whole genome shotgun (WGS) entry which is preliminary data.</text>
</comment>
<dbReference type="SUPFAM" id="SSF51366">
    <property type="entry name" value="Ribulose-phoshate binding barrel"/>
    <property type="match status" value="1"/>
</dbReference>
<evidence type="ECO:0000256" key="4">
    <source>
        <dbReference type="ARBA" id="ARBA00022605"/>
    </source>
</evidence>
<dbReference type="OrthoDB" id="9804578at2"/>
<evidence type="ECO:0000256" key="3">
    <source>
        <dbReference type="ARBA" id="ARBA00011270"/>
    </source>
</evidence>
<evidence type="ECO:0000313" key="12">
    <source>
        <dbReference type="Proteomes" id="UP000294813"/>
    </source>
</evidence>
<dbReference type="EC" id="4.2.1.20" evidence="9"/>
<dbReference type="InterPro" id="IPR011060">
    <property type="entry name" value="RibuloseP-bd_barrel"/>
</dbReference>
<dbReference type="AlphaFoldDB" id="A0A4R2RLP8"/>
<comment type="subunit">
    <text evidence="3 9">Tetramer of two alpha and two beta chains.</text>
</comment>
<dbReference type="UniPathway" id="UPA00035">
    <property type="reaction ID" value="UER00044"/>
</dbReference>
<dbReference type="InterPro" id="IPR013785">
    <property type="entry name" value="Aldolase_TIM"/>
</dbReference>
<dbReference type="PANTHER" id="PTHR43406">
    <property type="entry name" value="TRYPTOPHAN SYNTHASE, ALPHA CHAIN"/>
    <property type="match status" value="1"/>
</dbReference>
<keyword evidence="6 9" id="KW-0057">Aromatic amino acid biosynthesis</keyword>
<evidence type="ECO:0000256" key="7">
    <source>
        <dbReference type="ARBA" id="ARBA00023239"/>
    </source>
</evidence>
<evidence type="ECO:0000256" key="6">
    <source>
        <dbReference type="ARBA" id="ARBA00023141"/>
    </source>
</evidence>
<dbReference type="HAMAP" id="MF_00131">
    <property type="entry name" value="Trp_synth_alpha"/>
    <property type="match status" value="1"/>
</dbReference>
<protein>
    <recommendedName>
        <fullName evidence="9">Tryptophan synthase alpha chain</fullName>
        <ecNumber evidence="9">4.2.1.20</ecNumber>
    </recommendedName>
</protein>
<gene>
    <name evidence="9" type="primary">trpA</name>
    <name evidence="11" type="ORF">EDD73_11564</name>
</gene>
<feature type="active site" description="Proton acceptor" evidence="9">
    <location>
        <position position="62"/>
    </location>
</feature>
<keyword evidence="7 9" id="KW-0456">Lyase</keyword>
<comment type="pathway">
    <text evidence="2 9">Amino-acid biosynthesis; L-tryptophan biosynthesis; L-tryptophan from chorismate: step 5/5.</text>
</comment>
<sequence length="274" mass="28547">MGKERIEQVFQQRAAQGEKVFIPYITAGDPDQETSYQLVKALARAGASVIELGVPFSDPVADGPVIQAAAGRALAGGMKVAQVLKLVGRIRQEETVPIVLLTYYNPVLQFGLERFAHAAAGAGVDGIIVADLPMEEAEPLRAALDRQGLALIPLVAPTSSAERIGEIAATARGFIYCVSLMGVTGTRTGLAPETTELLARVRAATTLPVAVGFGISTPAQVATVAPQADGVIVGSAIVKVIEAHLAEPERIVPAVTALAEELMAALPSKQLQEV</sequence>
<evidence type="ECO:0000256" key="8">
    <source>
        <dbReference type="ARBA" id="ARBA00049047"/>
    </source>
</evidence>
<evidence type="ECO:0000313" key="11">
    <source>
        <dbReference type="EMBL" id="TCP63818.1"/>
    </source>
</evidence>
<dbReference type="FunFam" id="3.20.20.70:FF:000037">
    <property type="entry name" value="Tryptophan synthase alpha chain"/>
    <property type="match status" value="1"/>
</dbReference>
<dbReference type="Proteomes" id="UP000294813">
    <property type="component" value="Unassembled WGS sequence"/>
</dbReference>
<dbReference type="Gene3D" id="3.20.20.70">
    <property type="entry name" value="Aldolase class I"/>
    <property type="match status" value="1"/>
</dbReference>
<organism evidence="11 12">
    <name type="scientific">Heliophilum fasciatum</name>
    <dbReference type="NCBI Taxonomy" id="35700"/>
    <lineage>
        <taxon>Bacteria</taxon>
        <taxon>Bacillati</taxon>
        <taxon>Bacillota</taxon>
        <taxon>Clostridia</taxon>
        <taxon>Eubacteriales</taxon>
        <taxon>Heliobacteriaceae</taxon>
        <taxon>Heliophilum</taxon>
    </lineage>
</organism>
<dbReference type="InterPro" id="IPR018204">
    <property type="entry name" value="Trp_synthase_alpha_AS"/>
</dbReference>
<evidence type="ECO:0000256" key="1">
    <source>
        <dbReference type="ARBA" id="ARBA00003365"/>
    </source>
</evidence>
<dbReference type="PANTHER" id="PTHR43406:SF1">
    <property type="entry name" value="TRYPTOPHAN SYNTHASE ALPHA CHAIN, CHLOROPLASTIC"/>
    <property type="match status" value="1"/>
</dbReference>
<dbReference type="InterPro" id="IPR002028">
    <property type="entry name" value="Trp_synthase_suA"/>
</dbReference>
<name>A0A4R2RLP8_9FIRM</name>
<dbReference type="EMBL" id="SLXT01000015">
    <property type="protein sequence ID" value="TCP63818.1"/>
    <property type="molecule type" value="Genomic_DNA"/>
</dbReference>
<keyword evidence="12" id="KW-1185">Reference proteome</keyword>
<evidence type="ECO:0000256" key="9">
    <source>
        <dbReference type="HAMAP-Rule" id="MF_00131"/>
    </source>
</evidence>
<evidence type="ECO:0000256" key="5">
    <source>
        <dbReference type="ARBA" id="ARBA00022822"/>
    </source>
</evidence>
<proteinExistence type="inferred from homology"/>
<dbReference type="NCBIfam" id="TIGR00262">
    <property type="entry name" value="trpA"/>
    <property type="match status" value="1"/>
</dbReference>
<comment type="catalytic activity">
    <reaction evidence="8 9">
        <text>(1S,2R)-1-C-(indol-3-yl)glycerol 3-phosphate + L-serine = D-glyceraldehyde 3-phosphate + L-tryptophan + H2O</text>
        <dbReference type="Rhea" id="RHEA:10532"/>
        <dbReference type="ChEBI" id="CHEBI:15377"/>
        <dbReference type="ChEBI" id="CHEBI:33384"/>
        <dbReference type="ChEBI" id="CHEBI:57912"/>
        <dbReference type="ChEBI" id="CHEBI:58866"/>
        <dbReference type="ChEBI" id="CHEBI:59776"/>
        <dbReference type="EC" id="4.2.1.20"/>
    </reaction>
</comment>
<keyword evidence="4 9" id="KW-0028">Amino-acid biosynthesis</keyword>
<reference evidence="11 12" key="1">
    <citation type="submission" date="2019-03" db="EMBL/GenBank/DDBJ databases">
        <title>Genomic Encyclopedia of Type Strains, Phase IV (KMG-IV): sequencing the most valuable type-strain genomes for metagenomic binning, comparative biology and taxonomic classification.</title>
        <authorList>
            <person name="Goeker M."/>
        </authorList>
    </citation>
    <scope>NUCLEOTIDE SEQUENCE [LARGE SCALE GENOMIC DNA]</scope>
    <source>
        <strain evidence="11 12">DSM 11170</strain>
    </source>
</reference>
<evidence type="ECO:0000256" key="10">
    <source>
        <dbReference type="RuleBase" id="RU003662"/>
    </source>
</evidence>
<accession>A0A4R2RLP8</accession>
<feature type="active site" description="Proton acceptor" evidence="9">
    <location>
        <position position="51"/>
    </location>
</feature>
<dbReference type="RefSeq" id="WP_131919485.1">
    <property type="nucleotide sequence ID" value="NZ_JAOQNU010000014.1"/>
</dbReference>
<dbReference type="PROSITE" id="PS00167">
    <property type="entry name" value="TRP_SYNTHASE_ALPHA"/>
    <property type="match status" value="1"/>
</dbReference>
<dbReference type="CDD" id="cd04724">
    <property type="entry name" value="Tryptophan_synthase_alpha"/>
    <property type="match status" value="1"/>
</dbReference>
<dbReference type="GO" id="GO:0004834">
    <property type="term" value="F:tryptophan synthase activity"/>
    <property type="evidence" value="ECO:0007669"/>
    <property type="project" value="UniProtKB-UniRule"/>
</dbReference>
<dbReference type="GO" id="GO:0005829">
    <property type="term" value="C:cytosol"/>
    <property type="evidence" value="ECO:0007669"/>
    <property type="project" value="TreeGrafter"/>
</dbReference>
<evidence type="ECO:0000256" key="2">
    <source>
        <dbReference type="ARBA" id="ARBA00004733"/>
    </source>
</evidence>